<dbReference type="Pfam" id="PF00471">
    <property type="entry name" value="Ribosomal_L33"/>
    <property type="match status" value="1"/>
</dbReference>
<accession>A0ABZ2RPZ3</accession>
<evidence type="ECO:0000256" key="2">
    <source>
        <dbReference type="ARBA" id="ARBA00022980"/>
    </source>
</evidence>
<keyword evidence="3 5" id="KW-0687">Ribonucleoprotein</keyword>
<reference evidence="6" key="1">
    <citation type="submission" date="2024-03" db="EMBL/GenBank/DDBJ databases">
        <title>Complete genome sequence of Mycoplasma felifaucium Z921 isolated from the trachea of a cheetah.</title>
        <authorList>
            <person name="Spergser J."/>
        </authorList>
    </citation>
    <scope>NUCLEOTIDE SEQUENCE [LARGE SCALE GENOMIC DNA]</scope>
    <source>
        <strain evidence="6">Z921</strain>
    </source>
</reference>
<keyword evidence="2 5" id="KW-0689">Ribosomal protein</keyword>
<dbReference type="RefSeq" id="WP_084260943.1">
    <property type="nucleotide sequence ID" value="NZ_CP148067.1"/>
</dbReference>
<sequence>MLRKKVTLSCENCHSLNYSTVKSVNSGAERILLNKYCPKCKAHSLHKEEK</sequence>
<proteinExistence type="inferred from homology"/>
<dbReference type="InterPro" id="IPR011332">
    <property type="entry name" value="Ribosomal_zn-bd"/>
</dbReference>
<dbReference type="InterPro" id="IPR001705">
    <property type="entry name" value="Ribosomal_bL33"/>
</dbReference>
<dbReference type="Proteomes" id="UP001477443">
    <property type="component" value="Chromosome"/>
</dbReference>
<evidence type="ECO:0000256" key="3">
    <source>
        <dbReference type="ARBA" id="ARBA00023274"/>
    </source>
</evidence>
<gene>
    <name evidence="5 6" type="primary">rpmG</name>
    <name evidence="6" type="ORF">WG617_00135</name>
</gene>
<evidence type="ECO:0000256" key="4">
    <source>
        <dbReference type="ARBA" id="ARBA00035176"/>
    </source>
</evidence>
<name>A0ABZ2RPZ3_9BACT</name>
<organism evidence="6 7">
    <name type="scientific">Mycoplasmopsis felifaucium</name>
    <dbReference type="NCBI Taxonomy" id="35768"/>
    <lineage>
        <taxon>Bacteria</taxon>
        <taxon>Bacillati</taxon>
        <taxon>Mycoplasmatota</taxon>
        <taxon>Mycoplasmoidales</taxon>
        <taxon>Metamycoplasmataceae</taxon>
        <taxon>Mycoplasmopsis</taxon>
    </lineage>
</organism>
<dbReference type="GO" id="GO:0005840">
    <property type="term" value="C:ribosome"/>
    <property type="evidence" value="ECO:0007669"/>
    <property type="project" value="UniProtKB-KW"/>
</dbReference>
<evidence type="ECO:0000313" key="6">
    <source>
        <dbReference type="EMBL" id="WXL29057.1"/>
    </source>
</evidence>
<evidence type="ECO:0000256" key="5">
    <source>
        <dbReference type="HAMAP-Rule" id="MF_00294"/>
    </source>
</evidence>
<dbReference type="NCBIfam" id="TIGR01023">
    <property type="entry name" value="rpmG_bact"/>
    <property type="match status" value="1"/>
</dbReference>
<keyword evidence="7" id="KW-1185">Reference proteome</keyword>
<evidence type="ECO:0000313" key="7">
    <source>
        <dbReference type="Proteomes" id="UP001477443"/>
    </source>
</evidence>
<dbReference type="InterPro" id="IPR038584">
    <property type="entry name" value="Ribosomal_bL33_sf"/>
</dbReference>
<dbReference type="EMBL" id="CP148067">
    <property type="protein sequence ID" value="WXL29057.1"/>
    <property type="molecule type" value="Genomic_DNA"/>
</dbReference>
<evidence type="ECO:0000256" key="1">
    <source>
        <dbReference type="ARBA" id="ARBA00007596"/>
    </source>
</evidence>
<dbReference type="SUPFAM" id="SSF57829">
    <property type="entry name" value="Zn-binding ribosomal proteins"/>
    <property type="match status" value="1"/>
</dbReference>
<dbReference type="Gene3D" id="2.20.28.120">
    <property type="entry name" value="Ribosomal protein L33"/>
    <property type="match status" value="1"/>
</dbReference>
<dbReference type="NCBIfam" id="NF001764">
    <property type="entry name" value="PRK00504.1"/>
    <property type="match status" value="1"/>
</dbReference>
<dbReference type="HAMAP" id="MF_00294">
    <property type="entry name" value="Ribosomal_bL33"/>
    <property type="match status" value="1"/>
</dbReference>
<comment type="similarity">
    <text evidence="1 5">Belongs to the bacterial ribosomal protein bL33 family.</text>
</comment>
<protein>
    <recommendedName>
        <fullName evidence="4 5">Large ribosomal subunit protein bL33</fullName>
    </recommendedName>
</protein>